<gene>
    <name evidence="1" type="ORF">K461DRAFT_14808</name>
</gene>
<dbReference type="Proteomes" id="UP000799439">
    <property type="component" value="Unassembled WGS sequence"/>
</dbReference>
<name>A0A9P4J8I9_9PEZI</name>
<reference evidence="1" key="1">
    <citation type="journal article" date="2020" name="Stud. Mycol.">
        <title>101 Dothideomycetes genomes: a test case for predicting lifestyles and emergence of pathogens.</title>
        <authorList>
            <person name="Haridas S."/>
            <person name="Albert R."/>
            <person name="Binder M."/>
            <person name="Bloem J."/>
            <person name="Labutti K."/>
            <person name="Salamov A."/>
            <person name="Andreopoulos B."/>
            <person name="Baker S."/>
            <person name="Barry K."/>
            <person name="Bills G."/>
            <person name="Bluhm B."/>
            <person name="Cannon C."/>
            <person name="Castanera R."/>
            <person name="Culley D."/>
            <person name="Daum C."/>
            <person name="Ezra D."/>
            <person name="Gonzalez J."/>
            <person name="Henrissat B."/>
            <person name="Kuo A."/>
            <person name="Liang C."/>
            <person name="Lipzen A."/>
            <person name="Lutzoni F."/>
            <person name="Magnuson J."/>
            <person name="Mondo S."/>
            <person name="Nolan M."/>
            <person name="Ohm R."/>
            <person name="Pangilinan J."/>
            <person name="Park H.-J."/>
            <person name="Ramirez L."/>
            <person name="Alfaro M."/>
            <person name="Sun H."/>
            <person name="Tritt A."/>
            <person name="Yoshinaga Y."/>
            <person name="Zwiers L.-H."/>
            <person name="Turgeon B."/>
            <person name="Goodwin S."/>
            <person name="Spatafora J."/>
            <person name="Crous P."/>
            <person name="Grigoriev I."/>
        </authorList>
    </citation>
    <scope>NUCLEOTIDE SEQUENCE</scope>
    <source>
        <strain evidence="1">CBS 260.36</strain>
    </source>
</reference>
<dbReference type="EMBL" id="ML996081">
    <property type="protein sequence ID" value="KAF2157312.1"/>
    <property type="molecule type" value="Genomic_DNA"/>
</dbReference>
<evidence type="ECO:0000313" key="2">
    <source>
        <dbReference type="Proteomes" id="UP000799439"/>
    </source>
</evidence>
<proteinExistence type="predicted"/>
<comment type="caution">
    <text evidence="1">The sequence shown here is derived from an EMBL/GenBank/DDBJ whole genome shotgun (WGS) entry which is preliminary data.</text>
</comment>
<protein>
    <submittedName>
        <fullName evidence="1">Uncharacterized protein</fullName>
    </submittedName>
</protein>
<sequence>MLVSHGTLGESCPCGARRLSRVRVCDDFHWRVSNGMTEEECSERLGNNVNNQNLRKGQSAKRLFFRDPESIIGIVICRKDLWCGRTMITNVEIIAVTTAVRRLYRRCTMGSSICTLGLKPATDTLRAGCCSRQSREGSWNKCAAGHARGTAPAFEG</sequence>
<keyword evidence="2" id="KW-1185">Reference proteome</keyword>
<evidence type="ECO:0000313" key="1">
    <source>
        <dbReference type="EMBL" id="KAF2157312.1"/>
    </source>
</evidence>
<accession>A0A9P4J8I9</accession>
<dbReference type="AlphaFoldDB" id="A0A9P4J8I9"/>
<organism evidence="1 2">
    <name type="scientific">Myriangium duriaei CBS 260.36</name>
    <dbReference type="NCBI Taxonomy" id="1168546"/>
    <lineage>
        <taxon>Eukaryota</taxon>
        <taxon>Fungi</taxon>
        <taxon>Dikarya</taxon>
        <taxon>Ascomycota</taxon>
        <taxon>Pezizomycotina</taxon>
        <taxon>Dothideomycetes</taxon>
        <taxon>Dothideomycetidae</taxon>
        <taxon>Myriangiales</taxon>
        <taxon>Myriangiaceae</taxon>
        <taxon>Myriangium</taxon>
    </lineage>
</organism>